<proteinExistence type="predicted"/>
<comment type="caution">
    <text evidence="1">The sequence shown here is derived from an EMBL/GenBank/DDBJ whole genome shotgun (WGS) entry which is preliminary data.</text>
</comment>
<organism evidence="1 2">
    <name type="scientific">Winslowiella toletana</name>
    <dbReference type="NCBI Taxonomy" id="92490"/>
    <lineage>
        <taxon>Bacteria</taxon>
        <taxon>Pseudomonadati</taxon>
        <taxon>Pseudomonadota</taxon>
        <taxon>Gammaproteobacteria</taxon>
        <taxon>Enterobacterales</taxon>
        <taxon>Erwiniaceae</taxon>
        <taxon>Winslowiella</taxon>
    </lineage>
</organism>
<reference evidence="1 2" key="1">
    <citation type="submission" date="2021-03" db="EMBL/GenBank/DDBJ databases">
        <authorList>
            <person name="D'Agostino P."/>
            <person name="Huntemann M."/>
            <person name="Clum A."/>
            <person name="Spunde A."/>
            <person name="Palaniappan K."/>
            <person name="Ritter S."/>
            <person name="Mikhailova N."/>
            <person name="Chen I.-M."/>
            <person name="Stamatis D."/>
            <person name="Reddy T."/>
            <person name="O'Malley R."/>
            <person name="Daum C."/>
            <person name="Shapiro N."/>
            <person name="Ivanova N."/>
            <person name="Kyrpides N."/>
            <person name="Woyke T."/>
        </authorList>
    </citation>
    <scope>NUCLEOTIDE SEQUENCE [LARGE SCALE GENOMIC DNA]</scope>
    <source>
        <strain evidence="1 2">WS4403</strain>
    </source>
</reference>
<evidence type="ECO:0000313" key="1">
    <source>
        <dbReference type="EMBL" id="MBP2168741.1"/>
    </source>
</evidence>
<dbReference type="Proteomes" id="UP001195624">
    <property type="component" value="Unassembled WGS sequence"/>
</dbReference>
<protein>
    <submittedName>
        <fullName evidence="1">Uncharacterized protein</fullName>
    </submittedName>
</protein>
<evidence type="ECO:0000313" key="2">
    <source>
        <dbReference type="Proteomes" id="UP001195624"/>
    </source>
</evidence>
<accession>A0ABS4P7W5</accession>
<keyword evidence="2" id="KW-1185">Reference proteome</keyword>
<gene>
    <name evidence="1" type="ORF">J2125_001933</name>
</gene>
<name>A0ABS4P7W5_9GAMM</name>
<sequence>MQNDIYSRSRKLAAALENESINNAALAQEITDAIDYSATSGEILMKLKFHINKILSDTGKYSSELVKLALDIKNDIVKLIG</sequence>
<dbReference type="EMBL" id="JAGGMQ010000001">
    <property type="protein sequence ID" value="MBP2168741.1"/>
    <property type="molecule type" value="Genomic_DNA"/>
</dbReference>
<dbReference type="RefSeq" id="WP_017799536.1">
    <property type="nucleotide sequence ID" value="NZ_JAGGMQ010000001.1"/>
</dbReference>
<reference evidence="2" key="2">
    <citation type="submission" date="2023-07" db="EMBL/GenBank/DDBJ databases">
        <title>Genome mining of underrepresented organisms for secondary metabolites.</title>
        <authorList>
            <person name="D'Agostino P.M."/>
        </authorList>
    </citation>
    <scope>NUCLEOTIDE SEQUENCE [LARGE SCALE GENOMIC DNA]</scope>
    <source>
        <strain evidence="2">WS4403</strain>
    </source>
</reference>